<gene>
    <name evidence="6" type="ordered locus">Dd703_1483</name>
</gene>
<evidence type="ECO:0000256" key="3">
    <source>
        <dbReference type="ARBA" id="ARBA00022741"/>
    </source>
</evidence>
<dbReference type="PROSITE" id="PS50893">
    <property type="entry name" value="ABC_TRANSPORTER_2"/>
    <property type="match status" value="1"/>
</dbReference>
<dbReference type="EMBL" id="CP001654">
    <property type="protein sequence ID" value="ACS85283.1"/>
    <property type="molecule type" value="Genomic_DNA"/>
</dbReference>
<dbReference type="Pfam" id="PF00005">
    <property type="entry name" value="ABC_tran"/>
    <property type="match status" value="1"/>
</dbReference>
<keyword evidence="7" id="KW-1185">Reference proteome</keyword>
<keyword evidence="4" id="KW-0067">ATP-binding</keyword>
<dbReference type="InterPro" id="IPR003593">
    <property type="entry name" value="AAA+_ATPase"/>
</dbReference>
<evidence type="ECO:0000256" key="1">
    <source>
        <dbReference type="ARBA" id="ARBA00005417"/>
    </source>
</evidence>
<dbReference type="HOGENOM" id="CLU_000604_1_11_6"/>
<evidence type="ECO:0000313" key="6">
    <source>
        <dbReference type="EMBL" id="ACS85283.1"/>
    </source>
</evidence>
<dbReference type="GO" id="GO:0005524">
    <property type="term" value="F:ATP binding"/>
    <property type="evidence" value="ECO:0007669"/>
    <property type="project" value="UniProtKB-KW"/>
</dbReference>
<name>C6C318_MUSP7</name>
<dbReference type="InterPro" id="IPR003439">
    <property type="entry name" value="ABC_transporter-like_ATP-bd"/>
</dbReference>
<dbReference type="STRING" id="579405.Dd703_1483"/>
<feature type="domain" description="ABC transporter" evidence="5">
    <location>
        <begin position="6"/>
        <end position="231"/>
    </location>
</feature>
<protein>
    <submittedName>
        <fullName evidence="6">ABC transporter related</fullName>
    </submittedName>
</protein>
<dbReference type="SUPFAM" id="SSF52540">
    <property type="entry name" value="P-loop containing nucleoside triphosphate hydrolases"/>
    <property type="match status" value="1"/>
</dbReference>
<sequence>MSDILLCADQLACGHAPGQALFEPVSLSLRRGEITAVLGGNGRGKTTLMQTLLGVLPPLSGRVERHGLIGFVPQRFTPPFPYSVLDIVLMGRARQVGLFSMPSAHDIAQARAALTSLGMDALADRPFDRLSGGQQQLVLIARALATECQVLLLDEPTAALDLAHQSAVLVLLQRLAREQKISVMFSTHDPAHGVMIAQRALLLMNDGGYLYGPNATTLTETHLSRLYGVPIRSCSLEWAGQRYSTLVPLFSDITP</sequence>
<evidence type="ECO:0000256" key="4">
    <source>
        <dbReference type="ARBA" id="ARBA00022840"/>
    </source>
</evidence>
<keyword evidence="3" id="KW-0547">Nucleotide-binding</keyword>
<comment type="similarity">
    <text evidence="1">Belongs to the ABC transporter superfamily.</text>
</comment>
<dbReference type="eggNOG" id="COG1120">
    <property type="taxonomic scope" value="Bacteria"/>
</dbReference>
<dbReference type="PROSITE" id="PS00211">
    <property type="entry name" value="ABC_TRANSPORTER_1"/>
    <property type="match status" value="1"/>
</dbReference>
<dbReference type="SMART" id="SM00382">
    <property type="entry name" value="AAA"/>
    <property type="match status" value="1"/>
</dbReference>
<dbReference type="GO" id="GO:0016887">
    <property type="term" value="F:ATP hydrolysis activity"/>
    <property type="evidence" value="ECO:0007669"/>
    <property type="project" value="InterPro"/>
</dbReference>
<dbReference type="InterPro" id="IPR017871">
    <property type="entry name" value="ABC_transporter-like_CS"/>
</dbReference>
<dbReference type="PANTHER" id="PTHR42734:SF6">
    <property type="entry name" value="MOLYBDATE IMPORT ATP-BINDING PROTEIN MOLC"/>
    <property type="match status" value="1"/>
</dbReference>
<dbReference type="PANTHER" id="PTHR42734">
    <property type="entry name" value="METAL TRANSPORT SYSTEM ATP-BINDING PROTEIN TM_0124-RELATED"/>
    <property type="match status" value="1"/>
</dbReference>
<accession>C6C318</accession>
<dbReference type="Gene3D" id="3.40.50.300">
    <property type="entry name" value="P-loop containing nucleotide triphosphate hydrolases"/>
    <property type="match status" value="1"/>
</dbReference>
<evidence type="ECO:0000259" key="5">
    <source>
        <dbReference type="PROSITE" id="PS50893"/>
    </source>
</evidence>
<reference evidence="6" key="1">
    <citation type="submission" date="2009-06" db="EMBL/GenBank/DDBJ databases">
        <title>Complete sequence of Dickeya dadantii Ech703.</title>
        <authorList>
            <consortium name="US DOE Joint Genome Institute"/>
            <person name="Lucas S."/>
            <person name="Copeland A."/>
            <person name="Lapidus A."/>
            <person name="Glavina del Rio T."/>
            <person name="Dalin E."/>
            <person name="Tice H."/>
            <person name="Bruce D."/>
            <person name="Goodwin L."/>
            <person name="Pitluck S."/>
            <person name="Chertkov O."/>
            <person name="Brettin T."/>
            <person name="Detter J.C."/>
            <person name="Han C."/>
            <person name="Larimer F."/>
            <person name="Land M."/>
            <person name="Hauser L."/>
            <person name="Kyrpides N."/>
            <person name="Mikhailova N."/>
            <person name="Balakrishnan V."/>
            <person name="Glasner J."/>
            <person name="Perna N.T."/>
        </authorList>
    </citation>
    <scope>NUCLEOTIDE SEQUENCE [LARGE SCALE GENOMIC DNA]</scope>
    <source>
        <strain evidence="6">Ech703</strain>
    </source>
</reference>
<evidence type="ECO:0000313" key="7">
    <source>
        <dbReference type="Proteomes" id="UP000002734"/>
    </source>
</evidence>
<dbReference type="AlphaFoldDB" id="C6C318"/>
<keyword evidence="2" id="KW-0813">Transport</keyword>
<dbReference type="RefSeq" id="WP_012765100.1">
    <property type="nucleotide sequence ID" value="NC_012880.1"/>
</dbReference>
<dbReference type="InterPro" id="IPR050153">
    <property type="entry name" value="Metal_Ion_Import_ABC"/>
</dbReference>
<dbReference type="InterPro" id="IPR027417">
    <property type="entry name" value="P-loop_NTPase"/>
</dbReference>
<dbReference type="KEGG" id="dda:Dd703_1483"/>
<evidence type="ECO:0000256" key="2">
    <source>
        <dbReference type="ARBA" id="ARBA00022448"/>
    </source>
</evidence>
<proteinExistence type="inferred from homology"/>
<organism evidence="6 7">
    <name type="scientific">Musicola paradisiaca (strain Ech703)</name>
    <name type="common">Dickeya paradisiaca</name>
    <name type="synonym">Dickeya dadantii</name>
    <dbReference type="NCBI Taxonomy" id="579405"/>
    <lineage>
        <taxon>Bacteria</taxon>
        <taxon>Pseudomonadati</taxon>
        <taxon>Pseudomonadota</taxon>
        <taxon>Gammaproteobacteria</taxon>
        <taxon>Enterobacterales</taxon>
        <taxon>Pectobacteriaceae</taxon>
        <taxon>Musicola</taxon>
    </lineage>
</organism>
<dbReference type="Proteomes" id="UP000002734">
    <property type="component" value="Chromosome"/>
</dbReference>